<dbReference type="GO" id="GO:0005829">
    <property type="term" value="C:cytosol"/>
    <property type="evidence" value="ECO:0007669"/>
    <property type="project" value="TreeGrafter"/>
</dbReference>
<dbReference type="InterPro" id="IPR036010">
    <property type="entry name" value="2Fe-2S_ferredoxin-like_sf"/>
</dbReference>
<dbReference type="GO" id="GO:0061599">
    <property type="term" value="F:molybdopterin molybdotransferase activity"/>
    <property type="evidence" value="ECO:0007669"/>
    <property type="project" value="UniProtKB-UniRule"/>
</dbReference>
<dbReference type="SUPFAM" id="SSF63867">
    <property type="entry name" value="MoeA C-terminal domain-like"/>
    <property type="match status" value="1"/>
</dbReference>
<dbReference type="AlphaFoldDB" id="A0A8W7PUF5"/>
<dbReference type="GO" id="GO:0006777">
    <property type="term" value="P:Mo-molybdopterin cofactor biosynthetic process"/>
    <property type="evidence" value="ECO:0007669"/>
    <property type="project" value="UniProtKB-UniRule"/>
</dbReference>
<keyword evidence="2" id="KW-0408">Iron</keyword>
<dbReference type="InterPro" id="IPR006058">
    <property type="entry name" value="2Fe2S_fd_BS"/>
</dbReference>
<dbReference type="PANTHER" id="PTHR10192:SF5">
    <property type="entry name" value="GEPHYRIN"/>
    <property type="match status" value="1"/>
</dbReference>
<feature type="domain" description="2Fe-2S ferredoxin-type" evidence="5">
    <location>
        <begin position="194"/>
        <end position="308"/>
    </location>
</feature>
<dbReference type="PROSITE" id="PS51085">
    <property type="entry name" value="2FE2S_FER_2"/>
    <property type="match status" value="1"/>
</dbReference>
<comment type="pathway">
    <text evidence="4">Cofactor biosynthesis; molybdopterin biosynthesis.</text>
</comment>
<comment type="catalytic activity">
    <reaction evidence="4">
        <text>adenylyl-molybdopterin + molybdate = Mo-molybdopterin + AMP + H(+)</text>
        <dbReference type="Rhea" id="RHEA:35047"/>
        <dbReference type="ChEBI" id="CHEBI:15378"/>
        <dbReference type="ChEBI" id="CHEBI:36264"/>
        <dbReference type="ChEBI" id="CHEBI:62727"/>
        <dbReference type="ChEBI" id="CHEBI:71302"/>
        <dbReference type="ChEBI" id="CHEBI:456215"/>
    </reaction>
</comment>
<reference evidence="6" key="1">
    <citation type="submission" date="2022-08" db="UniProtKB">
        <authorList>
            <consortium name="EnsemblMetazoa"/>
        </authorList>
    </citation>
    <scope>IDENTIFICATION</scope>
</reference>
<dbReference type="Gene3D" id="2.40.340.10">
    <property type="entry name" value="MoeA, C-terminal, domain IV"/>
    <property type="match status" value="1"/>
</dbReference>
<dbReference type="Proteomes" id="UP000075882">
    <property type="component" value="Unassembled WGS sequence"/>
</dbReference>
<dbReference type="CDD" id="cd00887">
    <property type="entry name" value="MoeA"/>
    <property type="match status" value="1"/>
</dbReference>
<dbReference type="PANTHER" id="PTHR10192">
    <property type="entry name" value="MOLYBDOPTERIN BIOSYNTHESIS PROTEIN"/>
    <property type="match status" value="1"/>
</dbReference>
<evidence type="ECO:0000259" key="5">
    <source>
        <dbReference type="PROSITE" id="PS51085"/>
    </source>
</evidence>
<keyword evidence="4" id="KW-0500">Molybdenum</keyword>
<dbReference type="VEuPathDB" id="VectorBase:ACON2_042407"/>
<dbReference type="PROSITE" id="PS00197">
    <property type="entry name" value="2FE2S_FER_1"/>
    <property type="match status" value="1"/>
</dbReference>
<dbReference type="InterPro" id="IPR036425">
    <property type="entry name" value="MoaB/Mog-like_dom_sf"/>
</dbReference>
<dbReference type="GO" id="GO:0046872">
    <property type="term" value="F:metal ion binding"/>
    <property type="evidence" value="ECO:0007669"/>
    <property type="project" value="UniProtKB-UniRule"/>
</dbReference>
<dbReference type="InterPro" id="IPR038987">
    <property type="entry name" value="MoeA-like"/>
</dbReference>
<dbReference type="CDD" id="cd00207">
    <property type="entry name" value="fer2"/>
    <property type="match status" value="1"/>
</dbReference>
<keyword evidence="3" id="KW-0411">Iron-sulfur</keyword>
<evidence type="ECO:0000256" key="2">
    <source>
        <dbReference type="ARBA" id="ARBA00022714"/>
    </source>
</evidence>
<dbReference type="Pfam" id="PF00994">
    <property type="entry name" value="MoCF_biosynth"/>
    <property type="match status" value="1"/>
</dbReference>
<dbReference type="InterPro" id="IPR036688">
    <property type="entry name" value="MoeA_C_domain_IV_sf"/>
</dbReference>
<dbReference type="Pfam" id="PF03454">
    <property type="entry name" value="MoeA_C"/>
    <property type="match status" value="1"/>
</dbReference>
<evidence type="ECO:0000256" key="1">
    <source>
        <dbReference type="ARBA" id="ARBA00007589"/>
    </source>
</evidence>
<sequence length="308" mass="33184">LVEPGQALAAGQIYNSNRYWLVSELMWLGCEVTDLGIVPDSLSRTREILQDAAGLADVIMTCGGVSVGEEDHVKAAVEAEGSLDLWKIAIKPGKPLACGRVGQAGFIGLPGNPVSGFVTYQVLVKPYLQRCAGLLADDVAAPALYPAGFAWDKPDARREEFLRVKLVLQDGQWQLQRYPNQGSGVLTSCAWADGLVRLAAGQQQQRLLAELDAEPGDLLLDVARLADVPLHWRCGQGTCGTCKVRISHAGPAQAVRPGRKERNVLLRAGLITQAEVAAESWPDVSSAWRLACHLEVGTEDWSVLCPQD</sequence>
<accession>A0A8W7PUF5</accession>
<dbReference type="InterPro" id="IPR001453">
    <property type="entry name" value="MoaB/Mog_dom"/>
</dbReference>
<keyword evidence="4" id="KW-0501">Molybdenum cofactor biosynthesis</keyword>
<dbReference type="Gene3D" id="3.40.980.10">
    <property type="entry name" value="MoaB/Mog-like domain"/>
    <property type="match status" value="1"/>
</dbReference>
<comment type="similarity">
    <text evidence="4">Belongs to the MoeA family.</text>
</comment>
<dbReference type="GO" id="GO:0005524">
    <property type="term" value="F:ATP binding"/>
    <property type="evidence" value="ECO:0007669"/>
    <property type="project" value="UniProtKB-UniRule"/>
</dbReference>
<dbReference type="GO" id="GO:0051537">
    <property type="term" value="F:2 iron, 2 sulfur cluster binding"/>
    <property type="evidence" value="ECO:0007669"/>
    <property type="project" value="UniProtKB-KW"/>
</dbReference>
<name>A0A8W7PUF5_ANOCL</name>
<dbReference type="InterPro" id="IPR012675">
    <property type="entry name" value="Beta-grasp_dom_sf"/>
</dbReference>
<keyword evidence="4" id="KW-0808">Transferase</keyword>
<comment type="cofactor">
    <cofactor evidence="4">
        <name>Mg(2+)</name>
        <dbReference type="ChEBI" id="CHEBI:18420"/>
    </cofactor>
</comment>
<dbReference type="SUPFAM" id="SSF54292">
    <property type="entry name" value="2Fe-2S ferredoxin-like"/>
    <property type="match status" value="1"/>
</dbReference>
<dbReference type="Pfam" id="PF00111">
    <property type="entry name" value="Fer2"/>
    <property type="match status" value="1"/>
</dbReference>
<comment type="function">
    <text evidence="4">Catalyzes two steps in the biosynthesis of the molybdenum cofactor. In the first step, molybdopterin is adenylated. Subsequently, molybdate is inserted into adenylated molybdopterin and AMP is released.</text>
</comment>
<dbReference type="InterPro" id="IPR001041">
    <property type="entry name" value="2Fe-2S_ferredoxin-type"/>
</dbReference>
<proteinExistence type="inferred from homology"/>
<dbReference type="SMART" id="SM00852">
    <property type="entry name" value="MoCF_biosynth"/>
    <property type="match status" value="1"/>
</dbReference>
<keyword evidence="4" id="KW-0460">Magnesium</keyword>
<keyword evidence="4" id="KW-0479">Metal-binding</keyword>
<evidence type="ECO:0000256" key="4">
    <source>
        <dbReference type="RuleBase" id="RU365090"/>
    </source>
</evidence>
<protein>
    <submittedName>
        <fullName evidence="6">Molybdopterin molybdenumtransferase</fullName>
    </submittedName>
</protein>
<comment type="similarity">
    <text evidence="1">In the N-terminal section; belongs to the MoaB/Mog family.</text>
</comment>
<dbReference type="GO" id="GO:0061598">
    <property type="term" value="F:molybdopterin adenylyltransferase activity"/>
    <property type="evidence" value="ECO:0007669"/>
    <property type="project" value="UniProtKB-UniRule"/>
</dbReference>
<dbReference type="EnsemblMetazoa" id="ACOM037854-RA">
    <property type="protein sequence ID" value="ACOM037854-PA.1"/>
    <property type="gene ID" value="ACOM037854"/>
</dbReference>
<organism evidence="6">
    <name type="scientific">Anopheles coluzzii</name>
    <name type="common">African malaria mosquito</name>
    <dbReference type="NCBI Taxonomy" id="1518534"/>
    <lineage>
        <taxon>Eukaryota</taxon>
        <taxon>Metazoa</taxon>
        <taxon>Ecdysozoa</taxon>
        <taxon>Arthropoda</taxon>
        <taxon>Hexapoda</taxon>
        <taxon>Insecta</taxon>
        <taxon>Pterygota</taxon>
        <taxon>Neoptera</taxon>
        <taxon>Endopterygota</taxon>
        <taxon>Diptera</taxon>
        <taxon>Nematocera</taxon>
        <taxon>Culicoidea</taxon>
        <taxon>Culicidae</taxon>
        <taxon>Anophelinae</taxon>
        <taxon>Anopheles</taxon>
    </lineage>
</organism>
<evidence type="ECO:0000256" key="3">
    <source>
        <dbReference type="ARBA" id="ARBA00023014"/>
    </source>
</evidence>
<comment type="catalytic activity">
    <reaction evidence="4">
        <text>molybdopterin + ATP + H(+) = adenylyl-molybdopterin + diphosphate</text>
        <dbReference type="Rhea" id="RHEA:31331"/>
        <dbReference type="ChEBI" id="CHEBI:15378"/>
        <dbReference type="ChEBI" id="CHEBI:30616"/>
        <dbReference type="ChEBI" id="CHEBI:33019"/>
        <dbReference type="ChEBI" id="CHEBI:58698"/>
        <dbReference type="ChEBI" id="CHEBI:62727"/>
    </reaction>
</comment>
<dbReference type="InterPro" id="IPR005111">
    <property type="entry name" value="MoeA_C_domain_IV"/>
</dbReference>
<dbReference type="Gene3D" id="3.10.20.30">
    <property type="match status" value="1"/>
</dbReference>
<evidence type="ECO:0000313" key="6">
    <source>
        <dbReference type="EnsemblMetazoa" id="ACOM037854-PA.1"/>
    </source>
</evidence>
<dbReference type="SUPFAM" id="SSF53218">
    <property type="entry name" value="Molybdenum cofactor biosynthesis proteins"/>
    <property type="match status" value="1"/>
</dbReference>
<keyword evidence="2" id="KW-0001">2Fe-2S</keyword>